<evidence type="ECO:0000313" key="3">
    <source>
        <dbReference type="Proteomes" id="UP001521222"/>
    </source>
</evidence>
<feature type="compositionally biased region" description="Acidic residues" evidence="1">
    <location>
        <begin position="55"/>
        <end position="66"/>
    </location>
</feature>
<sequence>MFTEIRMDDEPLPEVVTPGVDRDVVTTTVVEEGIDDADAAGEVATLVLEAPRIDEEADGPAEEEPDTTGWELEAGREVAVKLSEDGRELEVCCDAMMLEDVTAELKPEVPTTPEDREEPSEGTITTGRVLLDAA</sequence>
<dbReference type="Proteomes" id="UP001521222">
    <property type="component" value="Unassembled WGS sequence"/>
</dbReference>
<comment type="caution">
    <text evidence="2">The sequence shown here is derived from an EMBL/GenBank/DDBJ whole genome shotgun (WGS) entry which is preliminary data.</text>
</comment>
<feature type="region of interest" description="Disordered" evidence="1">
    <location>
        <begin position="103"/>
        <end position="134"/>
    </location>
</feature>
<feature type="region of interest" description="Disordered" evidence="1">
    <location>
        <begin position="52"/>
        <end position="72"/>
    </location>
</feature>
<organism evidence="2 3">
    <name type="scientific">Nothophoma quercina</name>
    <dbReference type="NCBI Taxonomy" id="749835"/>
    <lineage>
        <taxon>Eukaryota</taxon>
        <taxon>Fungi</taxon>
        <taxon>Dikarya</taxon>
        <taxon>Ascomycota</taxon>
        <taxon>Pezizomycotina</taxon>
        <taxon>Dothideomycetes</taxon>
        <taxon>Pleosporomycetidae</taxon>
        <taxon>Pleosporales</taxon>
        <taxon>Pleosporineae</taxon>
        <taxon>Didymellaceae</taxon>
        <taxon>Nothophoma</taxon>
    </lineage>
</organism>
<evidence type="ECO:0000256" key="1">
    <source>
        <dbReference type="SAM" id="MobiDB-lite"/>
    </source>
</evidence>
<gene>
    <name evidence="2" type="ORF">SLS59_009425</name>
</gene>
<name>A0ABR3QLU7_9PLEO</name>
<proteinExistence type="predicted"/>
<dbReference type="EMBL" id="JAKIXB020000042">
    <property type="protein sequence ID" value="KAL1593100.1"/>
    <property type="molecule type" value="Genomic_DNA"/>
</dbReference>
<evidence type="ECO:0000313" key="2">
    <source>
        <dbReference type="EMBL" id="KAL1593100.1"/>
    </source>
</evidence>
<protein>
    <submittedName>
        <fullName evidence="2">Uncharacterized protein</fullName>
    </submittedName>
</protein>
<accession>A0ABR3QLU7</accession>
<keyword evidence="3" id="KW-1185">Reference proteome</keyword>
<reference evidence="2 3" key="1">
    <citation type="submission" date="2024-02" db="EMBL/GenBank/DDBJ databases">
        <title>De novo assembly and annotation of 12 fungi associated with fruit tree decline syndrome in Ontario, Canada.</title>
        <authorList>
            <person name="Sulman M."/>
            <person name="Ellouze W."/>
            <person name="Ilyukhin E."/>
        </authorList>
    </citation>
    <scope>NUCLEOTIDE SEQUENCE [LARGE SCALE GENOMIC DNA]</scope>
    <source>
        <strain evidence="2 3">M97-236</strain>
    </source>
</reference>